<reference evidence="1 2" key="1">
    <citation type="journal article" date="2022" name="Genome Biol. Evol.">
        <title>The Spruce Budworm Genome: Reconstructing the Evolutionary History of Antifreeze Proteins.</title>
        <authorList>
            <person name="Beliveau C."/>
            <person name="Gagne P."/>
            <person name="Picq S."/>
            <person name="Vernygora O."/>
            <person name="Keeling C.I."/>
            <person name="Pinkney K."/>
            <person name="Doucet D."/>
            <person name="Wen F."/>
            <person name="Johnston J.S."/>
            <person name="Maaroufi H."/>
            <person name="Boyle B."/>
            <person name="Laroche J."/>
            <person name="Dewar K."/>
            <person name="Juretic N."/>
            <person name="Blackburn G."/>
            <person name="Nisole A."/>
            <person name="Brunet B."/>
            <person name="Brandao M."/>
            <person name="Lumley L."/>
            <person name="Duan J."/>
            <person name="Quan G."/>
            <person name="Lucarotti C.J."/>
            <person name="Roe A.D."/>
            <person name="Sperling F.A.H."/>
            <person name="Levesque R.C."/>
            <person name="Cusson M."/>
        </authorList>
    </citation>
    <scope>NUCLEOTIDE SEQUENCE [LARGE SCALE GENOMIC DNA]</scope>
    <source>
        <strain evidence="1">Glfc:IPQL:Cfum</strain>
    </source>
</reference>
<organism evidence="1 2">
    <name type="scientific">Choristoneura fumiferana</name>
    <name type="common">Spruce budworm moth</name>
    <name type="synonym">Archips fumiferana</name>
    <dbReference type="NCBI Taxonomy" id="7141"/>
    <lineage>
        <taxon>Eukaryota</taxon>
        <taxon>Metazoa</taxon>
        <taxon>Ecdysozoa</taxon>
        <taxon>Arthropoda</taxon>
        <taxon>Hexapoda</taxon>
        <taxon>Insecta</taxon>
        <taxon>Pterygota</taxon>
        <taxon>Neoptera</taxon>
        <taxon>Endopterygota</taxon>
        <taxon>Lepidoptera</taxon>
        <taxon>Glossata</taxon>
        <taxon>Ditrysia</taxon>
        <taxon>Tortricoidea</taxon>
        <taxon>Tortricidae</taxon>
        <taxon>Tortricinae</taxon>
        <taxon>Choristoneura</taxon>
    </lineage>
</organism>
<dbReference type="Proteomes" id="UP001064048">
    <property type="component" value="Chromosome Z"/>
</dbReference>
<keyword evidence="2" id="KW-1185">Reference proteome</keyword>
<dbReference type="EMBL" id="CM046131">
    <property type="protein sequence ID" value="KAI8429350.1"/>
    <property type="molecule type" value="Genomic_DNA"/>
</dbReference>
<protein>
    <submittedName>
        <fullName evidence="1">Uncharacterized protein</fullName>
    </submittedName>
</protein>
<name>A0ACC0JZF5_CHOFU</name>
<gene>
    <name evidence="1" type="ORF">MSG28_000003</name>
</gene>
<evidence type="ECO:0000313" key="1">
    <source>
        <dbReference type="EMBL" id="KAI8429350.1"/>
    </source>
</evidence>
<accession>A0ACC0JZF5</accession>
<proteinExistence type="predicted"/>
<comment type="caution">
    <text evidence="1">The sequence shown here is derived from an EMBL/GenBank/DDBJ whole genome shotgun (WGS) entry which is preliminary data.</text>
</comment>
<sequence length="448" mass="51103">MAAQSAESERSRLYKFTKILTLKVAQIVVQSREGKKVTRGCQESKTLDNGPLSTSPANLQWFNLSIPDEPEVNYDTKRILNGEVVTALTNILCIEISLKTIDGDEMVLELWTVKLAPCIEAPITSVSTIYYRMSVMLKSTLSISRITPAYKMARSQNNETYKIYHKIYGGQPNMRELHEMLNRQLPPEPPLSWLLAEQERSDTECVQLRSASDEWTDVLTETSTDSDTLSQQLKMYEDAVPEFDNMVASMKMSSSEEVSWISWFCGLRGNEFFCEVDEDYINDKFNLTGLNEQVPHYRQALDMILDLEPDDDLDDNPNQGIGQMLEKFQAGDFGHCPRVYCECHPMLPLGLSDVPGEAMVKLYCPKCMDVYTPKSSRYHHTDGAYFGTGFPHMVFMVHPEYRPKRATVQFVPRLYGFKIHPLAYQIQQQAAANFKAPLRSLSYNNGKR</sequence>
<evidence type="ECO:0000313" key="2">
    <source>
        <dbReference type="Proteomes" id="UP001064048"/>
    </source>
</evidence>